<evidence type="ECO:0000259" key="3">
    <source>
        <dbReference type="PROSITE" id="PS51272"/>
    </source>
</evidence>
<keyword evidence="1" id="KW-0677">Repeat</keyword>
<evidence type="ECO:0000256" key="1">
    <source>
        <dbReference type="ARBA" id="ARBA00022737"/>
    </source>
</evidence>
<dbReference type="InterPro" id="IPR001119">
    <property type="entry name" value="SLH_dom"/>
</dbReference>
<dbReference type="SUPFAM" id="SSF50969">
    <property type="entry name" value="YVTN repeat-like/Quinoprotein amine dehydrogenase"/>
    <property type="match status" value="1"/>
</dbReference>
<proteinExistence type="predicted"/>
<dbReference type="InterPro" id="IPR032774">
    <property type="entry name" value="WG_beta_rep"/>
</dbReference>
<feature type="signal peptide" evidence="2">
    <location>
        <begin position="1"/>
        <end position="22"/>
    </location>
</feature>
<dbReference type="PANTHER" id="PTHR37841:SF1">
    <property type="entry name" value="DUF3298 DOMAIN-CONTAINING PROTEIN"/>
    <property type="match status" value="1"/>
</dbReference>
<dbReference type="GeneID" id="98660694"/>
<feature type="domain" description="SLH" evidence="3">
    <location>
        <begin position="704"/>
        <end position="756"/>
    </location>
</feature>
<gene>
    <name evidence="4" type="ORF">LKD22_01595</name>
</gene>
<accession>A0AAW4VV37</accession>
<dbReference type="RefSeq" id="WP_227600029.1">
    <property type="nucleotide sequence ID" value="NZ_JAJEPX010000002.1"/>
</dbReference>
<dbReference type="PROSITE" id="PS51272">
    <property type="entry name" value="SLH"/>
    <property type="match status" value="2"/>
</dbReference>
<protein>
    <submittedName>
        <fullName evidence="4">S-layer homology domain-containing protein</fullName>
    </submittedName>
</protein>
<evidence type="ECO:0000313" key="4">
    <source>
        <dbReference type="EMBL" id="MCC2175834.1"/>
    </source>
</evidence>
<dbReference type="InterPro" id="IPR011044">
    <property type="entry name" value="Quino_amine_DH_bsu"/>
</dbReference>
<evidence type="ECO:0000256" key="2">
    <source>
        <dbReference type="SAM" id="SignalP"/>
    </source>
</evidence>
<keyword evidence="5" id="KW-1185">Reference proteome</keyword>
<dbReference type="AlphaFoldDB" id="A0AAW4VV37"/>
<keyword evidence="2" id="KW-0732">Signal</keyword>
<dbReference type="PANTHER" id="PTHR37841">
    <property type="entry name" value="GLR2918 PROTEIN"/>
    <property type="match status" value="1"/>
</dbReference>
<dbReference type="Proteomes" id="UP001298753">
    <property type="component" value="Unassembled WGS sequence"/>
</dbReference>
<dbReference type="Pfam" id="PF14903">
    <property type="entry name" value="WG_beta_rep"/>
    <property type="match status" value="2"/>
</dbReference>
<evidence type="ECO:0000313" key="5">
    <source>
        <dbReference type="Proteomes" id="UP001298753"/>
    </source>
</evidence>
<organism evidence="4 5">
    <name type="scientific">Agathobaculum butyriciproducens</name>
    <dbReference type="NCBI Taxonomy" id="1628085"/>
    <lineage>
        <taxon>Bacteria</taxon>
        <taxon>Bacillati</taxon>
        <taxon>Bacillota</taxon>
        <taxon>Clostridia</taxon>
        <taxon>Eubacteriales</taxon>
        <taxon>Butyricicoccaceae</taxon>
        <taxon>Agathobaculum</taxon>
    </lineage>
</organism>
<dbReference type="EMBL" id="JAJEPX010000002">
    <property type="protein sequence ID" value="MCC2175834.1"/>
    <property type="molecule type" value="Genomic_DNA"/>
</dbReference>
<reference evidence="4 5" key="1">
    <citation type="submission" date="2021-10" db="EMBL/GenBank/DDBJ databases">
        <title>Anaerobic single-cell dispensing facilitates the cultivation of human gut bacteria.</title>
        <authorList>
            <person name="Afrizal A."/>
        </authorList>
    </citation>
    <scope>NUCLEOTIDE SEQUENCE [LARGE SCALE GENOMIC DNA]</scope>
    <source>
        <strain evidence="4 5">CLA-AA-H270</strain>
    </source>
</reference>
<name>A0AAW4VV37_9FIRM</name>
<dbReference type="Pfam" id="PF00395">
    <property type="entry name" value="SLH"/>
    <property type="match status" value="3"/>
</dbReference>
<feature type="chain" id="PRO_5043330289" evidence="2">
    <location>
        <begin position="23"/>
        <end position="756"/>
    </location>
</feature>
<sequence>MFKKTLSALAVACVMLVSAAAAGTIFPAEYTDIDGVTRAGYLDEDGMTVLPFAYAQAGDFADCGLAAVENEQWQTAVIDRTGKIVIAYTDSPVSVDFSDTMVAYRYTDHSVYYATDGKRIGSYPGAVGFFEDGLLLCRNADTGLYSYVKQDGSTAFSGSYRKAGAFSNGRTLVQTQDGDYQAIDTKGTVLYTLPNDVTPSYMTIYGESTVVVTNGTNQALYSLSEGKLLTEFLYNTISEFHDGEAMVRQINRWGIMDTTGKLLTAPTYYYLSYMGEGLYAARSEDGSVSAVDAGGSLSYRTLSYISGFSELRYGLSWHNTADGTLIFFRKNGGFAASVKEAENPTILTENVVCVTQDDTRKYIDLRSGKTLFEQPKSFDLGGGITAKTVHYEKFMGYQQDGTEHGWDVDFPEISGLSDKKVQNTINSEIRSFFLKGPSVTAEYDALEGSYGASVEGSVLVVWANCESGKGAGSSVWNNCLAFDLHTGTQYTLNDLLTGDYIETVKKLLPDDHAIYLYSYPRISTKGVTYFYNEYESASRRAYTEEYLLTFEQLSDVLNRNSACYKALMTSYSPKVSAAATGYSDVSSTCWALQYINTVTERKLMTGANGKFRPDDKITAAEVCTTIARQRGLYGSGALPAGVRAGEWYSDAVSAVYANGLLEGLSDNFRPTAAMTREDAMQLFANLLQADGTAAMSDAETAQTLASVKDAGSISADRQNAVALCMQKGLVQGFSDGTIKPQGTFTRAEFAKLLTTI</sequence>
<comment type="caution">
    <text evidence="4">The sequence shown here is derived from an EMBL/GenBank/DDBJ whole genome shotgun (WGS) entry which is preliminary data.</text>
</comment>
<feature type="domain" description="SLH" evidence="3">
    <location>
        <begin position="578"/>
        <end position="640"/>
    </location>
</feature>